<comment type="subcellular location">
    <subcellularLocation>
        <location evidence="1">Membrane</location>
        <topology evidence="1">Multi-pass membrane protein</topology>
    </subcellularLocation>
</comment>
<reference evidence="6 7" key="1">
    <citation type="submission" date="2019-11" db="EMBL/GenBank/DDBJ databases">
        <title>Gordonia sp. nov., a novel actinobacterium isolated from mangrove soil in Hainan.</title>
        <authorList>
            <person name="Huang X."/>
            <person name="Xie Y."/>
            <person name="Chu X."/>
            <person name="Xiao K."/>
        </authorList>
    </citation>
    <scope>NUCLEOTIDE SEQUENCE [LARGE SCALE GENOMIC DNA]</scope>
    <source>
        <strain evidence="6 7">HNM0687</strain>
    </source>
</reference>
<dbReference type="Proteomes" id="UP000475545">
    <property type="component" value="Unassembled WGS sequence"/>
</dbReference>
<dbReference type="PANTHER" id="PTHR10361">
    <property type="entry name" value="SODIUM-BILE ACID COTRANSPORTER"/>
    <property type="match status" value="1"/>
</dbReference>
<dbReference type="Gene3D" id="1.20.1530.20">
    <property type="match status" value="1"/>
</dbReference>
<proteinExistence type="predicted"/>
<feature type="transmembrane region" description="Helical" evidence="5">
    <location>
        <begin position="84"/>
        <end position="103"/>
    </location>
</feature>
<feature type="transmembrane region" description="Helical" evidence="5">
    <location>
        <begin position="213"/>
        <end position="239"/>
    </location>
</feature>
<protein>
    <submittedName>
        <fullName evidence="6">Bile acid:sodium symporter family protein</fullName>
    </submittedName>
</protein>
<dbReference type="InterPro" id="IPR004710">
    <property type="entry name" value="Bilac:Na_transpt"/>
</dbReference>
<evidence type="ECO:0000256" key="3">
    <source>
        <dbReference type="ARBA" id="ARBA00022989"/>
    </source>
</evidence>
<feature type="transmembrane region" description="Helical" evidence="5">
    <location>
        <begin position="20"/>
        <end position="41"/>
    </location>
</feature>
<keyword evidence="7" id="KW-1185">Reference proteome</keyword>
<feature type="transmembrane region" description="Helical" evidence="5">
    <location>
        <begin position="53"/>
        <end position="78"/>
    </location>
</feature>
<dbReference type="PANTHER" id="PTHR10361:SF28">
    <property type="entry name" value="P3 PROTEIN-RELATED"/>
    <property type="match status" value="1"/>
</dbReference>
<name>A0A6L7GUB6_9ACTN</name>
<dbReference type="GO" id="GO:0016020">
    <property type="term" value="C:membrane"/>
    <property type="evidence" value="ECO:0007669"/>
    <property type="project" value="UniProtKB-SubCell"/>
</dbReference>
<dbReference type="RefSeq" id="WP_160903685.1">
    <property type="nucleotide sequence ID" value="NZ_CP102850.1"/>
</dbReference>
<comment type="caution">
    <text evidence="6">The sequence shown here is derived from an EMBL/GenBank/DDBJ whole genome shotgun (WGS) entry which is preliminary data.</text>
</comment>
<dbReference type="InterPro" id="IPR038770">
    <property type="entry name" value="Na+/solute_symporter_sf"/>
</dbReference>
<evidence type="ECO:0000256" key="5">
    <source>
        <dbReference type="SAM" id="Phobius"/>
    </source>
</evidence>
<evidence type="ECO:0000313" key="6">
    <source>
        <dbReference type="EMBL" id="MXP23536.1"/>
    </source>
</evidence>
<dbReference type="InterPro" id="IPR002657">
    <property type="entry name" value="BilAc:Na_symport/Acr3"/>
</dbReference>
<evidence type="ECO:0000256" key="4">
    <source>
        <dbReference type="ARBA" id="ARBA00023136"/>
    </source>
</evidence>
<evidence type="ECO:0000256" key="1">
    <source>
        <dbReference type="ARBA" id="ARBA00004141"/>
    </source>
</evidence>
<feature type="transmembrane region" description="Helical" evidence="5">
    <location>
        <begin position="188"/>
        <end position="207"/>
    </location>
</feature>
<dbReference type="AlphaFoldDB" id="A0A6L7GUB6"/>
<feature type="transmembrane region" description="Helical" evidence="5">
    <location>
        <begin position="157"/>
        <end position="176"/>
    </location>
</feature>
<dbReference type="Pfam" id="PF01758">
    <property type="entry name" value="SBF"/>
    <property type="match status" value="1"/>
</dbReference>
<evidence type="ECO:0000313" key="7">
    <source>
        <dbReference type="Proteomes" id="UP000475545"/>
    </source>
</evidence>
<organism evidence="6 7">
    <name type="scientific">Gordonia mangrovi</name>
    <dbReference type="NCBI Taxonomy" id="2665643"/>
    <lineage>
        <taxon>Bacteria</taxon>
        <taxon>Bacillati</taxon>
        <taxon>Actinomycetota</taxon>
        <taxon>Actinomycetes</taxon>
        <taxon>Mycobacteriales</taxon>
        <taxon>Gordoniaceae</taxon>
        <taxon>Gordonia</taxon>
    </lineage>
</organism>
<keyword evidence="3 5" id="KW-1133">Transmembrane helix</keyword>
<dbReference type="EMBL" id="WMBR01000005">
    <property type="protein sequence ID" value="MXP23536.1"/>
    <property type="molecule type" value="Genomic_DNA"/>
</dbReference>
<evidence type="ECO:0000256" key="2">
    <source>
        <dbReference type="ARBA" id="ARBA00022692"/>
    </source>
</evidence>
<keyword evidence="4 5" id="KW-0472">Membrane</keyword>
<keyword evidence="2 5" id="KW-0812">Transmembrane</keyword>
<sequence>MIVQSIAASDIDSVEFTLSPALSLLMKVLIAFILFGVALDSRPSDFRNVLRRPIALAATLGTQYVLMPAVTLGVIAIMNPNPTVALGILFVACCPSGTLSNLFTHRSHGNVTMSVSLTTVSSALCVVLTPLSFALWGGMSSDVSALLEDIQISISDMLVEVGIMIAVPFALGMLVARRYPGFALAARKPVDIATLVVLLMIAVGGFAGQASALITGLSAVLGVVLVQNVLSLSIGYGVARACRLPVADARAVAFESGVRNSALSLALVLMYFEGFGGAALAAAYWGIVDTITGLALAEVWRRRPLSKRQAADDGVPTAVTS</sequence>
<gene>
    <name evidence="6" type="ORF">GIY30_19540</name>
</gene>
<accession>A0A6L7GUB6</accession>
<feature type="transmembrane region" description="Helical" evidence="5">
    <location>
        <begin position="115"/>
        <end position="137"/>
    </location>
</feature>